<protein>
    <submittedName>
        <fullName evidence="2">Gx transporter family protein</fullName>
    </submittedName>
</protein>
<dbReference type="InterPro" id="IPR010898">
    <property type="entry name" value="Hpre_diP_synth_I"/>
</dbReference>
<gene>
    <name evidence="2" type="ORF">IAD46_05495</name>
</gene>
<feature type="transmembrane region" description="Helical" evidence="1">
    <location>
        <begin position="79"/>
        <end position="96"/>
    </location>
</feature>
<organism evidence="2 3">
    <name type="scientific">Candidatus Pelethenecus faecipullorum</name>
    <dbReference type="NCBI Taxonomy" id="2840900"/>
    <lineage>
        <taxon>Bacteria</taxon>
        <taxon>Bacillati</taxon>
        <taxon>Mycoplasmatota</taxon>
        <taxon>Mollicutes</taxon>
        <taxon>Candidatus Pelethenecus</taxon>
    </lineage>
</organism>
<evidence type="ECO:0000313" key="3">
    <source>
        <dbReference type="Proteomes" id="UP000886758"/>
    </source>
</evidence>
<keyword evidence="1" id="KW-1133">Transmembrane helix</keyword>
<feature type="transmembrane region" description="Helical" evidence="1">
    <location>
        <begin position="132"/>
        <end position="157"/>
    </location>
</feature>
<evidence type="ECO:0000313" key="2">
    <source>
        <dbReference type="EMBL" id="HIT50464.1"/>
    </source>
</evidence>
<dbReference type="Gene3D" id="1.10.1760.20">
    <property type="match status" value="1"/>
</dbReference>
<dbReference type="InterPro" id="IPR014535">
    <property type="entry name" value="Hpre_diP_synt_I"/>
</dbReference>
<dbReference type="Proteomes" id="UP000886758">
    <property type="component" value="Unassembled WGS sequence"/>
</dbReference>
<name>A0A9D1KKL5_9MOLU</name>
<feature type="transmembrane region" description="Helical" evidence="1">
    <location>
        <begin position="103"/>
        <end position="126"/>
    </location>
</feature>
<keyword evidence="1" id="KW-0472">Membrane</keyword>
<evidence type="ECO:0000256" key="1">
    <source>
        <dbReference type="SAM" id="Phobius"/>
    </source>
</evidence>
<dbReference type="PIRSF" id="PIRSF027391">
    <property type="entry name" value="Hpre_diP_synt_I"/>
    <property type="match status" value="1"/>
</dbReference>
<reference evidence="2" key="1">
    <citation type="submission" date="2020-10" db="EMBL/GenBank/DDBJ databases">
        <authorList>
            <person name="Gilroy R."/>
        </authorList>
    </citation>
    <scope>NUCLEOTIDE SEQUENCE</scope>
    <source>
        <strain evidence="2">ChiW17-6978</strain>
    </source>
</reference>
<feature type="transmembrane region" description="Helical" evidence="1">
    <location>
        <begin position="29"/>
        <end position="48"/>
    </location>
</feature>
<dbReference type="AlphaFoldDB" id="A0A9D1KKL5"/>
<proteinExistence type="predicted"/>
<sequence length="169" mass="18539">MKSIKRLAFLSMMLALAIVLNIVESFLPVFIPGVKLGLANIIILILLYEFSSVEAFWVDVLRIVLVGLIRGTFLSPTFFMSLSGGILSYLVMLIFSKINCFSVIGVSVLGAISHSIGQIAVAIWLLGTSAVIYYLPWIALLSVLTGILSGIITRLYLKRNITGLFLKKQ</sequence>
<comment type="caution">
    <text evidence="2">The sequence shown here is derived from an EMBL/GenBank/DDBJ whole genome shotgun (WGS) entry which is preliminary data.</text>
</comment>
<accession>A0A9D1KKL5</accession>
<dbReference type="Pfam" id="PF07456">
    <property type="entry name" value="Hpre_diP_synt_I"/>
    <property type="match status" value="1"/>
</dbReference>
<feature type="transmembrane region" description="Helical" evidence="1">
    <location>
        <begin position="7"/>
        <end position="23"/>
    </location>
</feature>
<reference evidence="2" key="2">
    <citation type="journal article" date="2021" name="PeerJ">
        <title>Extensive microbial diversity within the chicken gut microbiome revealed by metagenomics and culture.</title>
        <authorList>
            <person name="Gilroy R."/>
            <person name="Ravi A."/>
            <person name="Getino M."/>
            <person name="Pursley I."/>
            <person name="Horton D.L."/>
            <person name="Alikhan N.F."/>
            <person name="Baker D."/>
            <person name="Gharbi K."/>
            <person name="Hall N."/>
            <person name="Watson M."/>
            <person name="Adriaenssens E.M."/>
            <person name="Foster-Nyarko E."/>
            <person name="Jarju S."/>
            <person name="Secka A."/>
            <person name="Antonio M."/>
            <person name="Oren A."/>
            <person name="Chaudhuri R.R."/>
            <person name="La Ragione R."/>
            <person name="Hildebrand F."/>
            <person name="Pallen M.J."/>
        </authorList>
    </citation>
    <scope>NUCLEOTIDE SEQUENCE</scope>
    <source>
        <strain evidence="2">ChiW17-6978</strain>
    </source>
</reference>
<keyword evidence="1" id="KW-0812">Transmembrane</keyword>
<dbReference type="EMBL" id="DVLF01000173">
    <property type="protein sequence ID" value="HIT50464.1"/>
    <property type="molecule type" value="Genomic_DNA"/>
</dbReference>